<protein>
    <submittedName>
        <fullName evidence="2">Uncharacterized protein</fullName>
    </submittedName>
</protein>
<feature type="compositionally biased region" description="Basic and acidic residues" evidence="1">
    <location>
        <begin position="135"/>
        <end position="151"/>
    </location>
</feature>
<evidence type="ECO:0000313" key="3">
    <source>
        <dbReference type="Proteomes" id="UP000266841"/>
    </source>
</evidence>
<keyword evidence="3" id="KW-1185">Reference proteome</keyword>
<feature type="region of interest" description="Disordered" evidence="1">
    <location>
        <begin position="110"/>
        <end position="196"/>
    </location>
</feature>
<dbReference type="AlphaFoldDB" id="K0RL18"/>
<feature type="region of interest" description="Disordered" evidence="1">
    <location>
        <begin position="52"/>
        <end position="86"/>
    </location>
</feature>
<dbReference type="Proteomes" id="UP000266841">
    <property type="component" value="Unassembled WGS sequence"/>
</dbReference>
<name>K0RL18_THAOC</name>
<dbReference type="EMBL" id="AGNL01036819">
    <property type="protein sequence ID" value="EJK53885.1"/>
    <property type="molecule type" value="Genomic_DNA"/>
</dbReference>
<organism evidence="2 3">
    <name type="scientific">Thalassiosira oceanica</name>
    <name type="common">Marine diatom</name>
    <dbReference type="NCBI Taxonomy" id="159749"/>
    <lineage>
        <taxon>Eukaryota</taxon>
        <taxon>Sar</taxon>
        <taxon>Stramenopiles</taxon>
        <taxon>Ochrophyta</taxon>
        <taxon>Bacillariophyta</taxon>
        <taxon>Coscinodiscophyceae</taxon>
        <taxon>Thalassiosirophycidae</taxon>
        <taxon>Thalassiosirales</taxon>
        <taxon>Thalassiosiraceae</taxon>
        <taxon>Thalassiosira</taxon>
    </lineage>
</organism>
<sequence length="208" mass="22957">MKIEVPDRLGKWLYREPLAWGSRNGPPKGRGRPAKRVFIENLTAASVRECPLPAKRDPRRTSIVSCGRSRRGRRNGTKSSFPESSRRALQVALNRRIQIDGARAARVLARKAAQRDDSSTKGRAMIPTTPARGGVSKDTRRTAAKSKDRRSSPGGLAETPGVLRRRQERADDTRGGRGPDRVVRPSPPALPVSRAPSLWLVPLLPPER</sequence>
<reference evidence="2 3" key="1">
    <citation type="journal article" date="2012" name="Genome Biol.">
        <title>Genome and low-iron response of an oceanic diatom adapted to chronic iron limitation.</title>
        <authorList>
            <person name="Lommer M."/>
            <person name="Specht M."/>
            <person name="Roy A.S."/>
            <person name="Kraemer L."/>
            <person name="Andreson R."/>
            <person name="Gutowska M.A."/>
            <person name="Wolf J."/>
            <person name="Bergner S.V."/>
            <person name="Schilhabel M.B."/>
            <person name="Klostermeier U.C."/>
            <person name="Beiko R.G."/>
            <person name="Rosenstiel P."/>
            <person name="Hippler M."/>
            <person name="Laroche J."/>
        </authorList>
    </citation>
    <scope>NUCLEOTIDE SEQUENCE [LARGE SCALE GENOMIC DNA]</scope>
    <source>
        <strain evidence="2 3">CCMP1005</strain>
    </source>
</reference>
<evidence type="ECO:0000313" key="2">
    <source>
        <dbReference type="EMBL" id="EJK53885.1"/>
    </source>
</evidence>
<proteinExistence type="predicted"/>
<gene>
    <name evidence="2" type="ORF">THAOC_26592</name>
</gene>
<comment type="caution">
    <text evidence="2">The sequence shown here is derived from an EMBL/GenBank/DDBJ whole genome shotgun (WGS) entry which is preliminary data.</text>
</comment>
<evidence type="ECO:0000256" key="1">
    <source>
        <dbReference type="SAM" id="MobiDB-lite"/>
    </source>
</evidence>
<accession>K0RL18</accession>
<feature type="non-terminal residue" evidence="2">
    <location>
        <position position="208"/>
    </location>
</feature>
<feature type="compositionally biased region" description="Basic and acidic residues" evidence="1">
    <location>
        <begin position="168"/>
        <end position="183"/>
    </location>
</feature>